<feature type="region of interest" description="Disordered" evidence="1">
    <location>
        <begin position="36"/>
        <end position="56"/>
    </location>
</feature>
<sequence>ELCRTQIASLFSKDNITTERQQARRQSVINLPHLFPAASRHPPESEKCRERAVMSR</sequence>
<accession>A0ABD0J348</accession>
<feature type="compositionally biased region" description="Basic and acidic residues" evidence="1">
    <location>
        <begin position="41"/>
        <end position="56"/>
    </location>
</feature>
<evidence type="ECO:0000313" key="3">
    <source>
        <dbReference type="Proteomes" id="UP001519460"/>
    </source>
</evidence>
<dbReference type="AlphaFoldDB" id="A0ABD0J348"/>
<reference evidence="2 3" key="1">
    <citation type="journal article" date="2023" name="Sci. Data">
        <title>Genome assembly of the Korean intertidal mud-creeper Batillaria attramentaria.</title>
        <authorList>
            <person name="Patra A.K."/>
            <person name="Ho P.T."/>
            <person name="Jun S."/>
            <person name="Lee S.J."/>
            <person name="Kim Y."/>
            <person name="Won Y.J."/>
        </authorList>
    </citation>
    <scope>NUCLEOTIDE SEQUENCE [LARGE SCALE GENOMIC DNA]</scope>
    <source>
        <strain evidence="2">Wonlab-2016</strain>
    </source>
</reference>
<organism evidence="2 3">
    <name type="scientific">Batillaria attramentaria</name>
    <dbReference type="NCBI Taxonomy" id="370345"/>
    <lineage>
        <taxon>Eukaryota</taxon>
        <taxon>Metazoa</taxon>
        <taxon>Spiralia</taxon>
        <taxon>Lophotrochozoa</taxon>
        <taxon>Mollusca</taxon>
        <taxon>Gastropoda</taxon>
        <taxon>Caenogastropoda</taxon>
        <taxon>Sorbeoconcha</taxon>
        <taxon>Cerithioidea</taxon>
        <taxon>Batillariidae</taxon>
        <taxon>Batillaria</taxon>
    </lineage>
</organism>
<protein>
    <submittedName>
        <fullName evidence="2">Uncharacterized protein</fullName>
    </submittedName>
</protein>
<proteinExistence type="predicted"/>
<dbReference type="EMBL" id="JACVVK020000689">
    <property type="protein sequence ID" value="KAK7455929.1"/>
    <property type="molecule type" value="Genomic_DNA"/>
</dbReference>
<evidence type="ECO:0000256" key="1">
    <source>
        <dbReference type="SAM" id="MobiDB-lite"/>
    </source>
</evidence>
<evidence type="ECO:0000313" key="2">
    <source>
        <dbReference type="EMBL" id="KAK7455929.1"/>
    </source>
</evidence>
<keyword evidence="3" id="KW-1185">Reference proteome</keyword>
<comment type="caution">
    <text evidence="2">The sequence shown here is derived from an EMBL/GenBank/DDBJ whole genome shotgun (WGS) entry which is preliminary data.</text>
</comment>
<name>A0ABD0J348_9CAEN</name>
<gene>
    <name evidence="2" type="ORF">BaRGS_00039442</name>
</gene>
<feature type="non-terminal residue" evidence="2">
    <location>
        <position position="1"/>
    </location>
</feature>
<dbReference type="Proteomes" id="UP001519460">
    <property type="component" value="Unassembled WGS sequence"/>
</dbReference>